<feature type="chain" id="PRO_5031273219" evidence="1">
    <location>
        <begin position="28"/>
        <end position="199"/>
    </location>
</feature>
<organism evidence="2 3">
    <name type="scientific">Aminobacter aganoensis</name>
    <dbReference type="NCBI Taxonomy" id="83264"/>
    <lineage>
        <taxon>Bacteria</taxon>
        <taxon>Pseudomonadati</taxon>
        <taxon>Pseudomonadota</taxon>
        <taxon>Alphaproteobacteria</taxon>
        <taxon>Hyphomicrobiales</taxon>
        <taxon>Phyllobacteriaceae</taxon>
        <taxon>Aminobacter</taxon>
    </lineage>
</organism>
<dbReference type="Pfam" id="PF20046">
    <property type="entry name" value="DUF6448"/>
    <property type="match status" value="1"/>
</dbReference>
<evidence type="ECO:0000313" key="2">
    <source>
        <dbReference type="EMBL" id="MBB6357747.1"/>
    </source>
</evidence>
<dbReference type="EMBL" id="JACHOU010000030">
    <property type="protein sequence ID" value="MBB6357747.1"/>
    <property type="molecule type" value="Genomic_DNA"/>
</dbReference>
<evidence type="ECO:0000313" key="3">
    <source>
        <dbReference type="Proteomes" id="UP000536262"/>
    </source>
</evidence>
<dbReference type="Proteomes" id="UP000536262">
    <property type="component" value="Unassembled WGS sequence"/>
</dbReference>
<dbReference type="InterPro" id="IPR045613">
    <property type="entry name" value="DUF6448"/>
</dbReference>
<reference evidence="2 3" key="1">
    <citation type="submission" date="2020-08" db="EMBL/GenBank/DDBJ databases">
        <title>Genomic Encyclopedia of Type Strains, Phase IV (KMG-IV): sequencing the most valuable type-strain genomes for metagenomic binning, comparative biology and taxonomic classification.</title>
        <authorList>
            <person name="Goeker M."/>
        </authorList>
    </citation>
    <scope>NUCLEOTIDE SEQUENCE [LARGE SCALE GENOMIC DNA]</scope>
    <source>
        <strain evidence="2 3">DSM 7051</strain>
    </source>
</reference>
<comment type="caution">
    <text evidence="2">The sequence shown here is derived from an EMBL/GenBank/DDBJ whole genome shotgun (WGS) entry which is preliminary data.</text>
</comment>
<keyword evidence="3" id="KW-1185">Reference proteome</keyword>
<accession>A0A7X0KP14</accession>
<dbReference type="AlphaFoldDB" id="A0A7X0KP14"/>
<keyword evidence="1" id="KW-0732">Signal</keyword>
<sequence>MTMLIIIIAASVAAFAFVALYPQQASAHCDTMDGPTAKDGKLALDSKNLSYALKWIEADGAEELRKIFDQSIKVRALGPDARDLADQYFLESLVRIHRAGEGAPFEGLKPSGVPVDEKVAAADKSVETGDLAPLAKLMAPELIPELEKRFAKVLKLKDYDPDDVDAGRAYVQAYVSFFKFAEGEDHDHDHRHGHGAHHH</sequence>
<feature type="signal peptide" evidence="1">
    <location>
        <begin position="1"/>
        <end position="27"/>
    </location>
</feature>
<evidence type="ECO:0000256" key="1">
    <source>
        <dbReference type="SAM" id="SignalP"/>
    </source>
</evidence>
<name>A0A7X0KP14_9HYPH</name>
<protein>
    <submittedName>
        <fullName evidence="2">Uncharacterized protein</fullName>
    </submittedName>
</protein>
<gene>
    <name evidence="2" type="ORF">GGR00_005571</name>
</gene>
<dbReference type="RefSeq" id="WP_184702594.1">
    <property type="nucleotide sequence ID" value="NZ_BAABEG010000002.1"/>
</dbReference>
<proteinExistence type="predicted"/>